<keyword evidence="5" id="KW-0234">DNA repair</keyword>
<dbReference type="AlphaFoldDB" id="A0A4E0RWR1"/>
<feature type="domain" description="Chromatin assembly factor 1 subunit A dimerization" evidence="9">
    <location>
        <begin position="295"/>
        <end position="367"/>
    </location>
</feature>
<dbReference type="GO" id="GO:0006281">
    <property type="term" value="P:DNA repair"/>
    <property type="evidence" value="ECO:0007669"/>
    <property type="project" value="UniProtKB-KW"/>
</dbReference>
<name>A0A4E0RWR1_FASHE</name>
<organism evidence="10 11">
    <name type="scientific">Fasciola hepatica</name>
    <name type="common">Liver fluke</name>
    <dbReference type="NCBI Taxonomy" id="6192"/>
    <lineage>
        <taxon>Eukaryota</taxon>
        <taxon>Metazoa</taxon>
        <taxon>Spiralia</taxon>
        <taxon>Lophotrochozoa</taxon>
        <taxon>Platyhelminthes</taxon>
        <taxon>Trematoda</taxon>
        <taxon>Digenea</taxon>
        <taxon>Plagiorchiida</taxon>
        <taxon>Echinostomata</taxon>
        <taxon>Echinostomatoidea</taxon>
        <taxon>Fasciolidae</taxon>
        <taxon>Fasciola</taxon>
    </lineage>
</organism>
<dbReference type="InterPro" id="IPR021644">
    <property type="entry name" value="CAF-1_p150_acidic"/>
</dbReference>
<dbReference type="Pfam" id="PF12253">
    <property type="entry name" value="CAF1A_dimeriz"/>
    <property type="match status" value="1"/>
</dbReference>
<dbReference type="PANTHER" id="PTHR15272:SF0">
    <property type="entry name" value="CHROMATIN ASSEMBLY FACTOR 1 SUBUNIT A"/>
    <property type="match status" value="1"/>
</dbReference>
<evidence type="ECO:0000259" key="8">
    <source>
        <dbReference type="Pfam" id="PF11600"/>
    </source>
</evidence>
<dbReference type="EMBL" id="JXXN02005767">
    <property type="protein sequence ID" value="THD19720.1"/>
    <property type="molecule type" value="Genomic_DNA"/>
</dbReference>
<evidence type="ECO:0000256" key="7">
    <source>
        <dbReference type="SAM" id="MobiDB-lite"/>
    </source>
</evidence>
<keyword evidence="4" id="KW-0143">Chaperone</keyword>
<evidence type="ECO:0000256" key="1">
    <source>
        <dbReference type="ARBA" id="ARBA00004123"/>
    </source>
</evidence>
<dbReference type="GO" id="GO:0005634">
    <property type="term" value="C:nucleus"/>
    <property type="evidence" value="ECO:0007669"/>
    <property type="project" value="UniProtKB-SubCell"/>
</dbReference>
<feature type="domain" description="Chromatin assembly factor 1 p150 subunit acidic region" evidence="8">
    <location>
        <begin position="49"/>
        <end position="191"/>
    </location>
</feature>
<evidence type="ECO:0000259" key="9">
    <source>
        <dbReference type="Pfam" id="PF12253"/>
    </source>
</evidence>
<keyword evidence="2" id="KW-0235">DNA replication</keyword>
<dbReference type="GO" id="GO:0033186">
    <property type="term" value="C:CAF-1 complex"/>
    <property type="evidence" value="ECO:0007669"/>
    <property type="project" value="TreeGrafter"/>
</dbReference>
<dbReference type="Proteomes" id="UP000230066">
    <property type="component" value="Unassembled WGS sequence"/>
</dbReference>
<evidence type="ECO:0000256" key="4">
    <source>
        <dbReference type="ARBA" id="ARBA00023186"/>
    </source>
</evidence>
<dbReference type="InterPro" id="IPR022043">
    <property type="entry name" value="CAF1A_DD"/>
</dbReference>
<feature type="compositionally biased region" description="Basic and acidic residues" evidence="7">
    <location>
        <begin position="755"/>
        <end position="766"/>
    </location>
</feature>
<dbReference type="GO" id="GO:0006260">
    <property type="term" value="P:DNA replication"/>
    <property type="evidence" value="ECO:0007669"/>
    <property type="project" value="UniProtKB-KW"/>
</dbReference>
<evidence type="ECO:0000313" key="11">
    <source>
        <dbReference type="Proteomes" id="UP000230066"/>
    </source>
</evidence>
<gene>
    <name evidence="10" type="ORF">D915_009621</name>
</gene>
<comment type="subcellular location">
    <subcellularLocation>
        <location evidence="1">Nucleus</location>
    </subcellularLocation>
</comment>
<evidence type="ECO:0000256" key="3">
    <source>
        <dbReference type="ARBA" id="ARBA00022763"/>
    </source>
</evidence>
<feature type="region of interest" description="Disordered" evidence="7">
    <location>
        <begin position="335"/>
        <end position="390"/>
    </location>
</feature>
<feature type="compositionally biased region" description="Acidic residues" evidence="7">
    <location>
        <begin position="335"/>
        <end position="347"/>
    </location>
</feature>
<protein>
    <submittedName>
        <fullName evidence="10">Chromatin assembly factor 1 subunit A-A</fullName>
    </submittedName>
</protein>
<evidence type="ECO:0000256" key="2">
    <source>
        <dbReference type="ARBA" id="ARBA00022705"/>
    </source>
</evidence>
<feature type="compositionally biased region" description="Acidic residues" evidence="7">
    <location>
        <begin position="354"/>
        <end position="373"/>
    </location>
</feature>
<evidence type="ECO:0000256" key="5">
    <source>
        <dbReference type="ARBA" id="ARBA00023204"/>
    </source>
</evidence>
<proteinExistence type="predicted"/>
<keyword evidence="3" id="KW-0227">DNA damage</keyword>
<dbReference type="Pfam" id="PF11600">
    <property type="entry name" value="CAF1A_acidic"/>
    <property type="match status" value="1"/>
</dbReference>
<keyword evidence="11" id="KW-1185">Reference proteome</keyword>
<accession>A0A4E0RWR1</accession>
<evidence type="ECO:0000256" key="6">
    <source>
        <dbReference type="ARBA" id="ARBA00023242"/>
    </source>
</evidence>
<comment type="caution">
    <text evidence="10">The sequence shown here is derived from an EMBL/GenBank/DDBJ whole genome shotgun (WGS) entry which is preliminary data.</text>
</comment>
<keyword evidence="6" id="KW-0539">Nucleus</keyword>
<feature type="region of interest" description="Disordered" evidence="7">
    <location>
        <begin position="106"/>
        <end position="146"/>
    </location>
</feature>
<evidence type="ECO:0000313" key="10">
    <source>
        <dbReference type="EMBL" id="THD19720.1"/>
    </source>
</evidence>
<sequence length="824" mass="94343">MTSVCLNVLGLQRTRTSGQCGPVRFLMDPENVTRVRSSASKKLLGACQKAHRRAERERLRIQKEYEQEQERKRRLQEKEAKLREKQLKKEEEERIKEEKRLKRLEEQKKRDEEKEIERKRKEEEKRKKEEERIQKEQEKKKEEEFKTKLEEKQRAVLLGFLVKSETKKDTPTSNSTSCGPFMQFELRKDMRMAPIHRVSCDQLEMKRANLTALLEQWRSGENVDSASVLGLRKFGRTDYLHELKTKQHMPLSSPSTWPVEPPDIQYEGFCSAINSPMLRRHGFRGPGGTVWLRAKLFQFVENYRPAYYGTWRRRSHIVTGRRPFVRDQLELDYTVDSDDEWEEEEPGESITQSDNEEEEEEEKEDDDEDEDDNFFVPHGYLSDDEGVAAEDDDDAAVAGAMKDTEMKMLRQRLSVVEYETAHRRGMQRLKPLILGPIWLPEPIDLPSITHTTSDSLRDLDEEKENLECVRVQGVGVGLGAEKAELQLVRSALSVYRVHVWDKIIPVAVPLEMMAVPLSSRRGVRRGLPEEALPYFIHLVHNSPLGKAKLAFEFRVFWHQRTTGKLPDCTRYGEFKRSNAHTLSSGAVRKGPILSGPQWDSLALSQNAVISKLAEIAVFEDSRWSIHPDVIRRFSQQLNASCGLSGCSRLRPDMDDASISSFVFPAWQYLSDVANVTLRSNRLSAAKRRSLEIPAKEIELDLPVVVDATVSDTKLSSDLPRVVLHSINIADLPDHSAVSDRIENDKVPVDCSSPVTDKENSENEHPTTRAQGYSVSDPPPSTAGGTPSRKRLTLDNFFTPSSKRSHYLPVTPTTNEGEFIVIDSD</sequence>
<dbReference type="PANTHER" id="PTHR15272">
    <property type="entry name" value="CHROMATIN ASSEMBLY FACTOR 1 SUBUNIT A CAF-1 SUBUNIT A"/>
    <property type="match status" value="1"/>
</dbReference>
<dbReference type="GO" id="GO:0006334">
    <property type="term" value="P:nucleosome assembly"/>
    <property type="evidence" value="ECO:0007669"/>
    <property type="project" value="TreeGrafter"/>
</dbReference>
<feature type="region of interest" description="Disordered" evidence="7">
    <location>
        <begin position="739"/>
        <end position="792"/>
    </location>
</feature>
<reference evidence="10" key="1">
    <citation type="submission" date="2019-03" db="EMBL/GenBank/DDBJ databases">
        <title>Improved annotation for the trematode Fasciola hepatica.</title>
        <authorList>
            <person name="Choi Y.-J."/>
            <person name="Martin J."/>
            <person name="Mitreva M."/>
        </authorList>
    </citation>
    <scope>NUCLEOTIDE SEQUENCE [LARGE SCALE GENOMIC DNA]</scope>
</reference>